<feature type="region of interest" description="Disordered" evidence="2">
    <location>
        <begin position="95"/>
        <end position="115"/>
    </location>
</feature>
<accession>A0A6J5SIT2</accession>
<organism evidence="3">
    <name type="scientific">uncultured Caudovirales phage</name>
    <dbReference type="NCBI Taxonomy" id="2100421"/>
    <lineage>
        <taxon>Viruses</taxon>
        <taxon>Duplodnaviria</taxon>
        <taxon>Heunggongvirae</taxon>
        <taxon>Uroviricota</taxon>
        <taxon>Caudoviricetes</taxon>
        <taxon>Peduoviridae</taxon>
        <taxon>Maltschvirus</taxon>
        <taxon>Maltschvirus maltsch</taxon>
    </lineage>
</organism>
<proteinExistence type="predicted"/>
<protein>
    <recommendedName>
        <fullName evidence="4">Spanin, inner membrane subunit</fullName>
    </recommendedName>
</protein>
<name>A0A6J5SIT2_9CAUD</name>
<keyword evidence="1" id="KW-0175">Coiled coil</keyword>
<evidence type="ECO:0000313" key="3">
    <source>
        <dbReference type="EMBL" id="CAB4214433.1"/>
    </source>
</evidence>
<sequence>MMGLPNPWFILGAISVATSAYFWGHHKGWDARDQEMQAQIAKLNEESRTKEQELSKSVNEKSYALRKANDEITKKQSDISKLVDAGSLRLPTTTSCVQTSTDATPAARDRAEERSKLERETLKAIIAIAGEGDRNTLQLSACQDTYNEVREKINGQR</sequence>
<gene>
    <name evidence="3" type="ORF">UFOVP1457_41</name>
</gene>
<evidence type="ECO:0000256" key="2">
    <source>
        <dbReference type="SAM" id="MobiDB-lite"/>
    </source>
</evidence>
<feature type="coiled-coil region" evidence="1">
    <location>
        <begin position="33"/>
        <end position="85"/>
    </location>
</feature>
<evidence type="ECO:0000256" key="1">
    <source>
        <dbReference type="SAM" id="Coils"/>
    </source>
</evidence>
<dbReference type="EMBL" id="LR797409">
    <property type="protein sequence ID" value="CAB4214433.1"/>
    <property type="molecule type" value="Genomic_DNA"/>
</dbReference>
<evidence type="ECO:0008006" key="4">
    <source>
        <dbReference type="Google" id="ProtNLM"/>
    </source>
</evidence>
<reference evidence="3" key="1">
    <citation type="submission" date="2020-05" db="EMBL/GenBank/DDBJ databases">
        <authorList>
            <person name="Chiriac C."/>
            <person name="Salcher M."/>
            <person name="Ghai R."/>
            <person name="Kavagutti S V."/>
        </authorList>
    </citation>
    <scope>NUCLEOTIDE SEQUENCE</scope>
</reference>